<evidence type="ECO:0000313" key="2">
    <source>
        <dbReference type="Proteomes" id="UP000220341"/>
    </source>
</evidence>
<dbReference type="AlphaFoldDB" id="A0AAE5P639"/>
<sequence>MKKIVIIILFLALGIAGFSGYINYKKHSAKAAVENYLVNDKHISKDNIEKISPFMGNLQGDKNWLVYVKIKGDKKKYYYYKNAKNNKVILESYILNGKEYGK</sequence>
<dbReference type="Proteomes" id="UP000220341">
    <property type="component" value="Unassembled WGS sequence"/>
</dbReference>
<reference evidence="1 2" key="1">
    <citation type="submission" date="2017-09" db="EMBL/GenBank/DDBJ databases">
        <title>Large-scale bioinformatics analysis of Bacillus genomes uncovers conserved roles of natural products in bacterial physiology.</title>
        <authorList>
            <consortium name="Agbiome Team Llc"/>
            <person name="Bleich R.M."/>
            <person name="Kirk G.J."/>
            <person name="Santa Maria K.C."/>
            <person name="Allen S.E."/>
            <person name="Farag S."/>
            <person name="Shank E.A."/>
            <person name="Bowers A."/>
        </authorList>
    </citation>
    <scope>NUCLEOTIDE SEQUENCE [LARGE SCALE GENOMIC DNA]</scope>
    <source>
        <strain evidence="1 2">AFS003013</strain>
    </source>
</reference>
<proteinExistence type="predicted"/>
<comment type="caution">
    <text evidence="1">The sequence shown here is derived from an EMBL/GenBank/DDBJ whole genome shotgun (WGS) entry which is preliminary data.</text>
</comment>
<gene>
    <name evidence="1" type="ORF">CN497_12005</name>
</gene>
<organism evidence="1 2">
    <name type="scientific">Priestia megaterium</name>
    <name type="common">Bacillus megaterium</name>
    <dbReference type="NCBI Taxonomy" id="1404"/>
    <lineage>
        <taxon>Bacteria</taxon>
        <taxon>Bacillati</taxon>
        <taxon>Bacillota</taxon>
        <taxon>Bacilli</taxon>
        <taxon>Bacillales</taxon>
        <taxon>Bacillaceae</taxon>
        <taxon>Priestia</taxon>
    </lineage>
</organism>
<evidence type="ECO:0000313" key="1">
    <source>
        <dbReference type="EMBL" id="PES38502.1"/>
    </source>
</evidence>
<dbReference type="EMBL" id="NTYW01000012">
    <property type="protein sequence ID" value="PES38502.1"/>
    <property type="molecule type" value="Genomic_DNA"/>
</dbReference>
<accession>A0AAE5P639</accession>
<name>A0AAE5P639_PRIMG</name>
<protein>
    <submittedName>
        <fullName evidence="1">Uncharacterized protein</fullName>
    </submittedName>
</protein>
<dbReference type="RefSeq" id="WP_098278145.1">
    <property type="nucleotide sequence ID" value="NZ_JAJOOU010000001.1"/>
</dbReference>